<dbReference type="GO" id="GO:0140278">
    <property type="term" value="P:mitotic division septum assembly"/>
    <property type="evidence" value="ECO:0007669"/>
    <property type="project" value="TreeGrafter"/>
</dbReference>
<proteinExistence type="predicted"/>
<feature type="compositionally biased region" description="Polar residues" evidence="3">
    <location>
        <begin position="752"/>
        <end position="788"/>
    </location>
</feature>
<feature type="region of interest" description="Disordered" evidence="3">
    <location>
        <begin position="1444"/>
        <end position="1463"/>
    </location>
</feature>
<evidence type="ECO:0000259" key="4">
    <source>
        <dbReference type="PROSITE" id="PS50002"/>
    </source>
</evidence>
<dbReference type="CDD" id="cd00174">
    <property type="entry name" value="SH3"/>
    <property type="match status" value="1"/>
</dbReference>
<dbReference type="InterPro" id="IPR036028">
    <property type="entry name" value="SH3-like_dom_sf"/>
</dbReference>
<evidence type="ECO:0000313" key="5">
    <source>
        <dbReference type="EMBL" id="PVV01960.1"/>
    </source>
</evidence>
<feature type="compositionally biased region" description="Polar residues" evidence="3">
    <location>
        <begin position="694"/>
        <end position="724"/>
    </location>
</feature>
<keyword evidence="6" id="KW-1185">Reference proteome</keyword>
<dbReference type="SUPFAM" id="SSF50044">
    <property type="entry name" value="SH3-domain"/>
    <property type="match status" value="1"/>
</dbReference>
<dbReference type="InterPro" id="IPR038765">
    <property type="entry name" value="Papain-like_cys_pep_sf"/>
</dbReference>
<dbReference type="OrthoDB" id="6129702at2759"/>
<dbReference type="Proteomes" id="UP000245609">
    <property type="component" value="Unassembled WGS sequence"/>
</dbReference>
<feature type="region of interest" description="Disordered" evidence="3">
    <location>
        <begin position="489"/>
        <end position="581"/>
    </location>
</feature>
<organism evidence="5 6">
    <name type="scientific">Smittium megazygosporum</name>
    <dbReference type="NCBI Taxonomy" id="133381"/>
    <lineage>
        <taxon>Eukaryota</taxon>
        <taxon>Fungi</taxon>
        <taxon>Fungi incertae sedis</taxon>
        <taxon>Zoopagomycota</taxon>
        <taxon>Kickxellomycotina</taxon>
        <taxon>Harpellomycetes</taxon>
        <taxon>Harpellales</taxon>
        <taxon>Legeriomycetaceae</taxon>
        <taxon>Smittium</taxon>
    </lineage>
</organism>
<feature type="region of interest" description="Disordered" evidence="3">
    <location>
        <begin position="353"/>
        <end position="373"/>
    </location>
</feature>
<accession>A0A2T9ZBM8</accession>
<evidence type="ECO:0000256" key="3">
    <source>
        <dbReference type="SAM" id="MobiDB-lite"/>
    </source>
</evidence>
<feature type="compositionally biased region" description="Pro residues" evidence="3">
    <location>
        <begin position="676"/>
        <end position="686"/>
    </location>
</feature>
<feature type="region of interest" description="Disordered" evidence="3">
    <location>
        <begin position="176"/>
        <end position="209"/>
    </location>
</feature>
<feature type="compositionally biased region" description="Polar residues" evidence="3">
    <location>
        <begin position="732"/>
        <end position="744"/>
    </location>
</feature>
<dbReference type="InterPro" id="IPR001452">
    <property type="entry name" value="SH3_domain"/>
</dbReference>
<name>A0A2T9ZBM8_9FUNG</name>
<dbReference type="STRING" id="133381.A0A2T9ZBM8"/>
<comment type="caution">
    <text evidence="5">The sequence shown here is derived from an EMBL/GenBank/DDBJ whole genome shotgun (WGS) entry which is preliminary data.</text>
</comment>
<evidence type="ECO:0000256" key="2">
    <source>
        <dbReference type="PROSITE-ProRule" id="PRU00192"/>
    </source>
</evidence>
<reference evidence="5 6" key="1">
    <citation type="journal article" date="2018" name="MBio">
        <title>Comparative Genomics Reveals the Core Gene Toolbox for the Fungus-Insect Symbiosis.</title>
        <authorList>
            <person name="Wang Y."/>
            <person name="Stata M."/>
            <person name="Wang W."/>
            <person name="Stajich J.E."/>
            <person name="White M.M."/>
            <person name="Moncalvo J.M."/>
        </authorList>
    </citation>
    <scope>NUCLEOTIDE SEQUENCE [LARGE SCALE GENOMIC DNA]</scope>
    <source>
        <strain evidence="5 6">SC-DP-2</strain>
    </source>
</reference>
<feature type="compositionally biased region" description="Polar residues" evidence="3">
    <location>
        <begin position="492"/>
        <end position="525"/>
    </location>
</feature>
<feature type="compositionally biased region" description="Polar residues" evidence="3">
    <location>
        <begin position="662"/>
        <end position="671"/>
    </location>
</feature>
<dbReference type="PANTHER" id="PTHR46333">
    <property type="entry name" value="CYTOKINESIS PROTEIN 3"/>
    <property type="match status" value="1"/>
</dbReference>
<dbReference type="Pfam" id="PF00018">
    <property type="entry name" value="SH3_1"/>
    <property type="match status" value="1"/>
</dbReference>
<dbReference type="SUPFAM" id="SSF54001">
    <property type="entry name" value="Cysteine proteinases"/>
    <property type="match status" value="1"/>
</dbReference>
<protein>
    <recommendedName>
        <fullName evidence="4">SH3 domain-containing protein</fullName>
    </recommendedName>
</protein>
<evidence type="ECO:0000313" key="6">
    <source>
        <dbReference type="Proteomes" id="UP000245609"/>
    </source>
</evidence>
<evidence type="ECO:0000256" key="1">
    <source>
        <dbReference type="ARBA" id="ARBA00022443"/>
    </source>
</evidence>
<feature type="compositionally biased region" description="Polar residues" evidence="3">
    <location>
        <begin position="404"/>
        <end position="421"/>
    </location>
</feature>
<dbReference type="InterPro" id="IPR052557">
    <property type="entry name" value="CAP/Cytokinesis_protein"/>
</dbReference>
<dbReference type="GO" id="GO:0110085">
    <property type="term" value="C:mitotic actomyosin contractile ring"/>
    <property type="evidence" value="ECO:0007669"/>
    <property type="project" value="TreeGrafter"/>
</dbReference>
<dbReference type="SMART" id="SM00326">
    <property type="entry name" value="SH3"/>
    <property type="match status" value="1"/>
</dbReference>
<keyword evidence="1 2" id="KW-0728">SH3 domain</keyword>
<dbReference type="EMBL" id="MBFS01000682">
    <property type="protein sequence ID" value="PVV01960.1"/>
    <property type="molecule type" value="Genomic_DNA"/>
</dbReference>
<dbReference type="Gene3D" id="2.30.30.40">
    <property type="entry name" value="SH3 Domains"/>
    <property type="match status" value="1"/>
</dbReference>
<gene>
    <name evidence="5" type="ORF">BB560_003602</name>
</gene>
<feature type="compositionally biased region" description="Polar residues" evidence="3">
    <location>
        <begin position="533"/>
        <end position="557"/>
    </location>
</feature>
<feature type="region of interest" description="Disordered" evidence="3">
    <location>
        <begin position="386"/>
        <end position="421"/>
    </location>
</feature>
<feature type="compositionally biased region" description="Low complexity" evidence="3">
    <location>
        <begin position="178"/>
        <end position="190"/>
    </location>
</feature>
<dbReference type="PROSITE" id="PS50002">
    <property type="entry name" value="SH3"/>
    <property type="match status" value="1"/>
</dbReference>
<dbReference type="PANTHER" id="PTHR46333:SF2">
    <property type="entry name" value="CYTOKINESIS PROTEIN 3"/>
    <property type="match status" value="1"/>
</dbReference>
<feature type="domain" description="SH3" evidence="4">
    <location>
        <begin position="4"/>
        <end position="65"/>
    </location>
</feature>
<feature type="region of interest" description="Disordered" evidence="3">
    <location>
        <begin position="631"/>
        <end position="802"/>
    </location>
</feature>
<sequence>MERRWPCYAEALYTFKGEDDSHLPFQKGDLIVVSECDDEDWWRGRISKTSRFGLFPSCLVYPTGEVVDDYDYDIERKTNYDSLSNAYQSRTFSDFQNNPSSIRSSALRQKLSSQYPQTPSIISQNFDTLNNLEQLDDSELQDQLLNMANNEIEFLDQIKNPPVSSIKLKMLYKEPKKPSYSSSTLNYSYTKPTSKNHRKPNPDLSSESFADPSAVDEFVKQYMERDGMVEKYFLDNYKVASNNSSVVQSSPSIRSKKSNIPSNLQNNVIKTKLVKNSQTNASASDLSKPPIHASLLTAPNKPSSSVASIIYQPSLSYKSSVSSSSSSTQSSANYRQYLLDSGLDKLSEIQRKNSVSATHSSDPNPPQHSQNKLSMLERYKSLKRERTKLFSSNPSIDSGKFGLESSSKMPKSRLNSSAEDMEKTNTNYSYAIDSGLSTSSRSSITSPKNEALELLESLTIQENDPKSNDSMSFSQSNIFEIDSDSDIEIGTNHISHSNSRIKPSPLSTTSSQSAPYQQSNQNSFPNLHPGDPTETNHLTPVLSSNKSLKSATQISSTPPNPIPVEKTTSNNTSEFSSDIDSDDLDFGFSSYDLENADSALLQNISSIVNETPYSTVRGTIRLDKAESIEELDTADTTFSRPNQAIKGPRQMSNPDPPPAANLASQPSSLAKVQNPPTTPSFRPDPPLLAERPMSVQSRPNNSVLPNTQNQGPYSNPTGQLNPSINPTPSPVPQNFSNTIRSNRSSAKKLPATPTSRNNTPNKLNYPVLNTNGLPNVNQTPKSFSQNQRKPPPPVPPRLWNTAYSVSPGNASNMSTNPNEYSRQAATQIPFSISPAFNNRNPVPPNGMISPAPNHHQHNLPYAHNVPSPVRVNSSVSNYYSSSPSKLSSNMGTSTPTPVPTPVSGNLINIPFSTAISNSHNGPPPQTQNKEIVMGVPNGLGMQVYRNPGTINGYNQSTLVGGGAKNDFGGRFSRERNFSLRSNNTDTNTDLIYACNTFTPFPSNIGTDQAPSMLMHDFSSLKTSNSINSISSANQMNRTTSSRDVYSNIPESIYGILPGMIKIGFHFTRSQVVQVDDLILGAPIPYGVSALQFVRNAKQVVKPGAKITKMDEYNWEEVDKAVESLNSTISSAKVSLESIAKRYIGHRYNNQPHLMVRAIFVWVTSLISFEEVDTNSGNRDGLRLHLNEMPDLVYERKKSTGPGFAYLFQKVSTLLNIESYVVHGTLKLPAPYPDSFLSGPVRPTLPNHAWNVVCIDGEYRFIDCACAAISHPLNENGYRDDGFFLARPNNFIYTHFPHDPKMQYLSPFISWSIFWNLPCTRPAFFRDGIKLLNLTAPYISIQDDTMLPLIMCLKDDSLSCFAEVVMFENYSNQTSQLPVFPKISKIHPLFSQCMNYEKKRMAKVLVGANSTDNKGVIKIYSGIKPSLLTKSAQVELLNIMSEREREKFEQQNPEAENSELVGRTLSRKSSKSSFISNTFSKRSRSNSALSLSSMQFTTPKQTIKGIFKHKRVRSETKLKQDEIFQSPYVLGAPNDKTYNLALTLPLHHLGSACNHEFVLTNHFSKDEFYIKNPTTRMIYQGTSVDFHIIPSSTVSKHYKIQLKSPSGYPTKFIFQPNDHTYTLTHTVREVGCWAISYHSDTEGWVPIVMYQCV</sequence>